<proteinExistence type="predicted"/>
<dbReference type="EMBL" id="MN739677">
    <property type="protein sequence ID" value="QHT20252.1"/>
    <property type="molecule type" value="Genomic_DNA"/>
</dbReference>
<evidence type="ECO:0000313" key="2">
    <source>
        <dbReference type="EMBL" id="QHT20252.1"/>
    </source>
</evidence>
<dbReference type="AlphaFoldDB" id="A0A6C0DUU7"/>
<name>A0A6C0DUU7_9ZZZZ</name>
<protein>
    <submittedName>
        <fullName evidence="2">Uncharacterized protein</fullName>
    </submittedName>
</protein>
<feature type="compositionally biased region" description="Polar residues" evidence="1">
    <location>
        <begin position="19"/>
        <end position="44"/>
    </location>
</feature>
<feature type="region of interest" description="Disordered" evidence="1">
    <location>
        <begin position="16"/>
        <end position="44"/>
    </location>
</feature>
<accession>A0A6C0DUU7</accession>
<organism evidence="2">
    <name type="scientific">viral metagenome</name>
    <dbReference type="NCBI Taxonomy" id="1070528"/>
    <lineage>
        <taxon>unclassified sequences</taxon>
        <taxon>metagenomes</taxon>
        <taxon>organismal metagenomes</taxon>
    </lineage>
</organism>
<sequence length="100" mass="10661">MPTTIYDSSLITQRRRATTESGSFINRISPWNTPPAGTSTNQPNTGYAPALGIWDQSIINTVKNGQMKFYRKGTGGCTTVDNGCPCSPLPASEQGCCGTN</sequence>
<evidence type="ECO:0000256" key="1">
    <source>
        <dbReference type="SAM" id="MobiDB-lite"/>
    </source>
</evidence>
<reference evidence="2" key="1">
    <citation type="journal article" date="2020" name="Nature">
        <title>Giant virus diversity and host interactions through global metagenomics.</title>
        <authorList>
            <person name="Schulz F."/>
            <person name="Roux S."/>
            <person name="Paez-Espino D."/>
            <person name="Jungbluth S."/>
            <person name="Walsh D.A."/>
            <person name="Denef V.J."/>
            <person name="McMahon K.D."/>
            <person name="Konstantinidis K.T."/>
            <person name="Eloe-Fadrosh E.A."/>
            <person name="Kyrpides N.C."/>
            <person name="Woyke T."/>
        </authorList>
    </citation>
    <scope>NUCLEOTIDE SEQUENCE</scope>
    <source>
        <strain evidence="2">GVMAG-M-3300023174-60</strain>
    </source>
</reference>